<dbReference type="InterPro" id="IPR002052">
    <property type="entry name" value="DNA_methylase_N6_adenine_CS"/>
</dbReference>
<evidence type="ECO:0000313" key="8">
    <source>
        <dbReference type="EMBL" id="MDQ0165138.1"/>
    </source>
</evidence>
<dbReference type="NCBIfam" id="TIGR03534">
    <property type="entry name" value="RF_mod_PrmC"/>
    <property type="match status" value="1"/>
</dbReference>
<evidence type="ECO:0000313" key="9">
    <source>
        <dbReference type="Proteomes" id="UP001235840"/>
    </source>
</evidence>
<dbReference type="RefSeq" id="WP_307391795.1">
    <property type="nucleotide sequence ID" value="NZ_BAAADK010000010.1"/>
</dbReference>
<evidence type="ECO:0000256" key="5">
    <source>
        <dbReference type="HAMAP-Rule" id="MF_02126"/>
    </source>
</evidence>
<dbReference type="CDD" id="cd02440">
    <property type="entry name" value="AdoMet_MTases"/>
    <property type="match status" value="1"/>
</dbReference>
<dbReference type="InterPro" id="IPR040758">
    <property type="entry name" value="PrmC_N"/>
</dbReference>
<comment type="function">
    <text evidence="5">Methylates the class 1 translation termination release factors RF1/PrfA and RF2/PrfB on the glutamine residue of the universally conserved GGQ motif.</text>
</comment>
<dbReference type="PANTHER" id="PTHR18895">
    <property type="entry name" value="HEMK METHYLTRANSFERASE"/>
    <property type="match status" value="1"/>
</dbReference>
<feature type="binding site" evidence="5">
    <location>
        <position position="146"/>
    </location>
    <ligand>
        <name>S-adenosyl-L-methionine</name>
        <dbReference type="ChEBI" id="CHEBI:59789"/>
    </ligand>
</feature>
<feature type="binding site" evidence="5">
    <location>
        <begin position="190"/>
        <end position="193"/>
    </location>
    <ligand>
        <name>substrate</name>
    </ligand>
</feature>
<comment type="caution">
    <text evidence="5">Lacks conserved residue(s) required for the propagation of feature annotation.</text>
</comment>
<dbReference type="InterPro" id="IPR029063">
    <property type="entry name" value="SAM-dependent_MTases_sf"/>
</dbReference>
<proteinExistence type="inferred from homology"/>
<comment type="similarity">
    <text evidence="5">Belongs to the protein N5-glutamine methyltransferase family. PrmC subfamily.</text>
</comment>
<dbReference type="EC" id="2.1.1.297" evidence="5"/>
<feature type="binding site" evidence="5">
    <location>
        <begin position="123"/>
        <end position="127"/>
    </location>
    <ligand>
        <name>S-adenosyl-L-methionine</name>
        <dbReference type="ChEBI" id="CHEBI:59789"/>
    </ligand>
</feature>
<feature type="domain" description="Release factor glutamine methyltransferase N-terminal" evidence="7">
    <location>
        <begin position="8"/>
        <end position="74"/>
    </location>
</feature>
<organism evidence="8 9">
    <name type="scientific">Caldalkalibacillus horti</name>
    <dbReference type="NCBI Taxonomy" id="77523"/>
    <lineage>
        <taxon>Bacteria</taxon>
        <taxon>Bacillati</taxon>
        <taxon>Bacillota</taxon>
        <taxon>Bacilli</taxon>
        <taxon>Bacillales</taxon>
        <taxon>Bacillaceae</taxon>
        <taxon>Caldalkalibacillus</taxon>
    </lineage>
</organism>
<protein>
    <recommendedName>
        <fullName evidence="5">Release factor glutamine methyltransferase</fullName>
        <shortName evidence="5">RF MTase</shortName>
        <ecNumber evidence="5">2.1.1.297</ecNumber>
    </recommendedName>
    <alternativeName>
        <fullName evidence="5">N5-glutamine methyltransferase PrmC</fullName>
    </alternativeName>
    <alternativeName>
        <fullName evidence="5">Protein-(glutamine-N5) MTase PrmC</fullName>
    </alternativeName>
    <alternativeName>
        <fullName evidence="5">Protein-glutamine N-methyltransferase PrmC</fullName>
    </alternativeName>
</protein>
<comment type="caution">
    <text evidence="8">The sequence shown here is derived from an EMBL/GenBank/DDBJ whole genome shotgun (WGS) entry which is preliminary data.</text>
</comment>
<dbReference type="NCBIfam" id="TIGR00536">
    <property type="entry name" value="hemK_fam"/>
    <property type="match status" value="1"/>
</dbReference>
<evidence type="ECO:0000259" key="6">
    <source>
        <dbReference type="Pfam" id="PF05175"/>
    </source>
</evidence>
<feature type="domain" description="Methyltransferase small" evidence="6">
    <location>
        <begin position="115"/>
        <end position="194"/>
    </location>
</feature>
<dbReference type="EMBL" id="JAUSTY010000003">
    <property type="protein sequence ID" value="MDQ0165138.1"/>
    <property type="molecule type" value="Genomic_DNA"/>
</dbReference>
<evidence type="ECO:0000256" key="4">
    <source>
        <dbReference type="ARBA" id="ARBA00048391"/>
    </source>
</evidence>
<keyword evidence="2 5" id="KW-0808">Transferase</keyword>
<dbReference type="HAMAP" id="MF_02126">
    <property type="entry name" value="RF_methyltr_PrmC"/>
    <property type="match status" value="1"/>
</dbReference>
<dbReference type="InterPro" id="IPR019874">
    <property type="entry name" value="RF_methyltr_PrmC"/>
</dbReference>
<keyword evidence="3 5" id="KW-0949">S-adenosyl-L-methionine</keyword>
<dbReference type="PROSITE" id="PS00092">
    <property type="entry name" value="N6_MTASE"/>
    <property type="match status" value="1"/>
</dbReference>
<dbReference type="Gene3D" id="1.10.8.10">
    <property type="entry name" value="DNA helicase RuvA subunit, C-terminal domain"/>
    <property type="match status" value="1"/>
</dbReference>
<dbReference type="Proteomes" id="UP001235840">
    <property type="component" value="Unassembled WGS sequence"/>
</dbReference>
<evidence type="ECO:0000256" key="3">
    <source>
        <dbReference type="ARBA" id="ARBA00022691"/>
    </source>
</evidence>
<evidence type="ECO:0000256" key="1">
    <source>
        <dbReference type="ARBA" id="ARBA00022603"/>
    </source>
</evidence>
<dbReference type="Pfam" id="PF05175">
    <property type="entry name" value="MTS"/>
    <property type="match status" value="1"/>
</dbReference>
<dbReference type="InterPro" id="IPR050320">
    <property type="entry name" value="N5-glutamine_MTase"/>
</dbReference>
<reference evidence="8 9" key="1">
    <citation type="submission" date="2023-07" db="EMBL/GenBank/DDBJ databases">
        <title>Genomic Encyclopedia of Type Strains, Phase IV (KMG-IV): sequencing the most valuable type-strain genomes for metagenomic binning, comparative biology and taxonomic classification.</title>
        <authorList>
            <person name="Goeker M."/>
        </authorList>
    </citation>
    <scope>NUCLEOTIDE SEQUENCE [LARGE SCALE GENOMIC DNA]</scope>
    <source>
        <strain evidence="8 9">DSM 12751</strain>
    </source>
</reference>
<feature type="binding site" evidence="5">
    <location>
        <position position="190"/>
    </location>
    <ligand>
        <name>S-adenosyl-L-methionine</name>
        <dbReference type="ChEBI" id="CHEBI:59789"/>
    </ligand>
</feature>
<dbReference type="GO" id="GO:0032259">
    <property type="term" value="P:methylation"/>
    <property type="evidence" value="ECO:0007669"/>
    <property type="project" value="UniProtKB-KW"/>
</dbReference>
<evidence type="ECO:0000259" key="7">
    <source>
        <dbReference type="Pfam" id="PF17827"/>
    </source>
</evidence>
<dbReference type="Gene3D" id="3.40.50.150">
    <property type="entry name" value="Vaccinia Virus protein VP39"/>
    <property type="match status" value="1"/>
</dbReference>
<gene>
    <name evidence="5" type="primary">prmC</name>
    <name evidence="8" type="ORF">J2S11_001038</name>
</gene>
<keyword evidence="1 5" id="KW-0489">Methyltransferase</keyword>
<dbReference type="SUPFAM" id="SSF53335">
    <property type="entry name" value="S-adenosyl-L-methionine-dependent methyltransferases"/>
    <property type="match status" value="1"/>
</dbReference>
<dbReference type="InterPro" id="IPR004556">
    <property type="entry name" value="HemK-like"/>
</dbReference>
<keyword evidence="9" id="KW-1185">Reference proteome</keyword>
<dbReference type="GO" id="GO:0102559">
    <property type="term" value="F:peptide chain release factor N(5)-glutamine methyltransferase activity"/>
    <property type="evidence" value="ECO:0007669"/>
    <property type="project" value="UniProtKB-EC"/>
</dbReference>
<name>A0ABT9VVY9_9BACI</name>
<sequence length="286" mass="32250">MKPTTYREALVWASSLLASINPKIAEWLQLHLMGVERQEWVRSLDDSMSSDALSRYQGWVKAVVDGEPYQYIVGEEDFYGRTFHVSPAVLIPRPETELLVEHVIAYAKRYWADAVSCTMVDIGTGSGAIAVTCALEWDKVRMLAVDISEEALSVASHNANQLGAQVEFLQGDLLQPLLSRKKKVDVLISNPPYIPFSQKEKLDRNVVDFEPHTALFAPEDGLYFYRQLIQQSPSILANQSLLAFEVGIHQAQAVVDFIKHIHPSAKCEVKRDYQGIDRMVLAYIEK</sequence>
<accession>A0ABT9VVY9</accession>
<evidence type="ECO:0000256" key="2">
    <source>
        <dbReference type="ARBA" id="ARBA00022679"/>
    </source>
</evidence>
<dbReference type="PANTHER" id="PTHR18895:SF74">
    <property type="entry name" value="MTRF1L RELEASE FACTOR GLUTAMINE METHYLTRANSFERASE"/>
    <property type="match status" value="1"/>
</dbReference>
<dbReference type="InterPro" id="IPR007848">
    <property type="entry name" value="Small_mtfrase_dom"/>
</dbReference>
<dbReference type="Pfam" id="PF17827">
    <property type="entry name" value="PrmC_N"/>
    <property type="match status" value="1"/>
</dbReference>
<comment type="catalytic activity">
    <reaction evidence="4 5">
        <text>L-glutaminyl-[peptide chain release factor] + S-adenosyl-L-methionine = N(5)-methyl-L-glutaminyl-[peptide chain release factor] + S-adenosyl-L-homocysteine + H(+)</text>
        <dbReference type="Rhea" id="RHEA:42896"/>
        <dbReference type="Rhea" id="RHEA-COMP:10271"/>
        <dbReference type="Rhea" id="RHEA-COMP:10272"/>
        <dbReference type="ChEBI" id="CHEBI:15378"/>
        <dbReference type="ChEBI" id="CHEBI:30011"/>
        <dbReference type="ChEBI" id="CHEBI:57856"/>
        <dbReference type="ChEBI" id="CHEBI:59789"/>
        <dbReference type="ChEBI" id="CHEBI:61891"/>
        <dbReference type="EC" id="2.1.1.297"/>
    </reaction>
</comment>